<dbReference type="Pfam" id="PF08570">
    <property type="entry name" value="DUF1761"/>
    <property type="match status" value="1"/>
</dbReference>
<evidence type="ECO:0000313" key="2">
    <source>
        <dbReference type="EMBL" id="MBE1588165.1"/>
    </source>
</evidence>
<organism evidence="2 3">
    <name type="scientific">Nonomuraea angiospora</name>
    <dbReference type="NCBI Taxonomy" id="46172"/>
    <lineage>
        <taxon>Bacteria</taxon>
        <taxon>Bacillati</taxon>
        <taxon>Actinomycetota</taxon>
        <taxon>Actinomycetes</taxon>
        <taxon>Streptosporangiales</taxon>
        <taxon>Streptosporangiaceae</taxon>
        <taxon>Nonomuraea</taxon>
    </lineage>
</organism>
<feature type="transmembrane region" description="Helical" evidence="1">
    <location>
        <begin position="7"/>
        <end position="27"/>
    </location>
</feature>
<comment type="caution">
    <text evidence="2">The sequence shown here is derived from an EMBL/GenBank/DDBJ whole genome shotgun (WGS) entry which is preliminary data.</text>
</comment>
<dbReference type="InterPro" id="IPR013879">
    <property type="entry name" value="DUF1761"/>
</dbReference>
<gene>
    <name evidence="2" type="ORF">H4W80_006423</name>
</gene>
<evidence type="ECO:0008006" key="4">
    <source>
        <dbReference type="Google" id="ProtNLM"/>
    </source>
</evidence>
<keyword evidence="1" id="KW-1133">Transmembrane helix</keyword>
<sequence length="133" mass="14496">MNRINYWAVGAAAVVTLVASAVYYMVFGGVWASLRGVPTAAPQPWELAGQLGRNLIEVLVMAVLLSRFQIRTRREAVGFGLLVWLGFQAMMIAGSVLHESYPVGLYVLHVGDALMTTLLVVFILSTWRPATSS</sequence>
<keyword evidence="1" id="KW-0812">Transmembrane</keyword>
<keyword evidence="1" id="KW-0472">Membrane</keyword>
<accession>A0ABR9M6C7</accession>
<evidence type="ECO:0000313" key="3">
    <source>
        <dbReference type="Proteomes" id="UP000633509"/>
    </source>
</evidence>
<dbReference type="Proteomes" id="UP000633509">
    <property type="component" value="Unassembled WGS sequence"/>
</dbReference>
<evidence type="ECO:0000256" key="1">
    <source>
        <dbReference type="SAM" id="Phobius"/>
    </source>
</evidence>
<feature type="transmembrane region" description="Helical" evidence="1">
    <location>
        <begin position="103"/>
        <end position="127"/>
    </location>
</feature>
<feature type="transmembrane region" description="Helical" evidence="1">
    <location>
        <begin position="77"/>
        <end position="97"/>
    </location>
</feature>
<protein>
    <recommendedName>
        <fullName evidence="4">DUF1761 domain-containing protein</fullName>
    </recommendedName>
</protein>
<keyword evidence="3" id="KW-1185">Reference proteome</keyword>
<dbReference type="RefSeq" id="WP_192788437.1">
    <property type="nucleotide sequence ID" value="NZ_JADBEK010000001.1"/>
</dbReference>
<name>A0ABR9M6C7_9ACTN</name>
<reference evidence="2 3" key="1">
    <citation type="submission" date="2020-10" db="EMBL/GenBank/DDBJ databases">
        <title>Sequencing the genomes of 1000 actinobacteria strains.</title>
        <authorList>
            <person name="Klenk H.-P."/>
        </authorList>
    </citation>
    <scope>NUCLEOTIDE SEQUENCE [LARGE SCALE GENOMIC DNA]</scope>
    <source>
        <strain evidence="2 3">DSM 43173</strain>
    </source>
</reference>
<proteinExistence type="predicted"/>
<feature type="transmembrane region" description="Helical" evidence="1">
    <location>
        <begin position="47"/>
        <end position="65"/>
    </location>
</feature>
<dbReference type="EMBL" id="JADBEK010000001">
    <property type="protein sequence ID" value="MBE1588165.1"/>
    <property type="molecule type" value="Genomic_DNA"/>
</dbReference>